<feature type="compositionally biased region" description="Acidic residues" evidence="1">
    <location>
        <begin position="198"/>
        <end position="208"/>
    </location>
</feature>
<keyword evidence="2" id="KW-1133">Transmembrane helix</keyword>
<comment type="caution">
    <text evidence="3">The sequence shown here is derived from an EMBL/GenBank/DDBJ whole genome shotgun (WGS) entry which is preliminary data.</text>
</comment>
<accession>A0A4Q7UTL4</accession>
<name>A0A4Q7UTL4_PSEST</name>
<feature type="compositionally biased region" description="Basic and acidic residues" evidence="1">
    <location>
        <begin position="111"/>
        <end position="136"/>
    </location>
</feature>
<feature type="compositionally biased region" description="Acidic residues" evidence="1">
    <location>
        <begin position="466"/>
        <end position="485"/>
    </location>
</feature>
<dbReference type="RefSeq" id="WP_207223388.1">
    <property type="nucleotide sequence ID" value="NZ_SHKL01000001.1"/>
</dbReference>
<keyword evidence="2" id="KW-0812">Transmembrane</keyword>
<feature type="compositionally biased region" description="Basic and acidic residues" evidence="1">
    <location>
        <begin position="486"/>
        <end position="497"/>
    </location>
</feature>
<gene>
    <name evidence="3" type="ORF">EV383_0119</name>
</gene>
<feature type="transmembrane region" description="Helical" evidence="2">
    <location>
        <begin position="647"/>
        <end position="666"/>
    </location>
</feature>
<feature type="transmembrane region" description="Helical" evidence="2">
    <location>
        <begin position="610"/>
        <end position="635"/>
    </location>
</feature>
<feature type="compositionally biased region" description="Low complexity" evidence="1">
    <location>
        <begin position="356"/>
        <end position="378"/>
    </location>
</feature>
<evidence type="ECO:0000256" key="1">
    <source>
        <dbReference type="SAM" id="MobiDB-lite"/>
    </source>
</evidence>
<feature type="region of interest" description="Disordered" evidence="1">
    <location>
        <begin position="1"/>
        <end position="565"/>
    </location>
</feature>
<protein>
    <recommendedName>
        <fullName evidence="5">DUF485 domain-containing protein</fullName>
    </recommendedName>
</protein>
<evidence type="ECO:0008006" key="5">
    <source>
        <dbReference type="Google" id="ProtNLM"/>
    </source>
</evidence>
<sequence>MSTHTDGAPPSVRSAGTGDDPPAATAGVPPRPRRPSPSPVASSSDEGDDDADAAAATPPPSDGSATPGTPGGSGVSGAPDGATRRTGRSRRAADPVDGSAGSAQDWLQQEIARRVAEKKVAEEKGGVSDTGRHARPDTVAAATPAPAPEVHARPAAPAPSPTPPPADGPAATPDAPATAAAPPASPAPAPSSAVPSAADEDDDEDDEDTRAPRVVPDRSGSFRARSGWMPDPYSPAGLREPRAGDGWPPSDDGTGPEPAFRLAGPAARPRPAPAEASGPDGSPADGSPADGSPADGSPAGGSTAGGATAARGTVSPDVIAAWTAATNGTGPHAAAGDTVPAGTDAPGTDDVRGTDAPGAAGTATGAAAAATTPAPAGPKQWPPATGASGLPRRVPGAGWTLDRATLLNGSSGLDTDTRPVPSTWAPAGRRTVTPDPLARSAEDAARADLAGPPTTDLGARVPATADLEDYDDDLDDLDEDDDPDEDLRGPAVERTEVIWRAPGLDDEPEPGSRSAVATRSPEVVRPPEVTPSENPYTGARPRRFAAEPTDPEPVDPAEAAADGPEGRRVRVVLSERRSTAQSVRPVVDVQDPGSVGTTLRNGLVNNQLALAVRVFGVALLGLGLLPALFAAFPSIGELAVLGLRVPWLLLGFGVYPFLFGLGWWYVNSAERVEQDFAEGVQDR</sequence>
<feature type="compositionally biased region" description="Pro residues" evidence="1">
    <location>
        <begin position="156"/>
        <end position="167"/>
    </location>
</feature>
<dbReference type="AlphaFoldDB" id="A0A4Q7UTL4"/>
<evidence type="ECO:0000313" key="4">
    <source>
        <dbReference type="Proteomes" id="UP000291591"/>
    </source>
</evidence>
<evidence type="ECO:0000313" key="3">
    <source>
        <dbReference type="EMBL" id="RZT83319.1"/>
    </source>
</evidence>
<dbReference type="Proteomes" id="UP000291591">
    <property type="component" value="Unassembled WGS sequence"/>
</dbReference>
<keyword evidence="4" id="KW-1185">Reference proteome</keyword>
<keyword evidence="2" id="KW-0472">Membrane</keyword>
<dbReference type="EMBL" id="SHKL01000001">
    <property type="protein sequence ID" value="RZT83319.1"/>
    <property type="molecule type" value="Genomic_DNA"/>
</dbReference>
<feature type="compositionally biased region" description="Low complexity" evidence="1">
    <location>
        <begin position="168"/>
        <end position="182"/>
    </location>
</feature>
<organism evidence="3 4">
    <name type="scientific">Pseudonocardia sediminis</name>
    <dbReference type="NCBI Taxonomy" id="1397368"/>
    <lineage>
        <taxon>Bacteria</taxon>
        <taxon>Bacillati</taxon>
        <taxon>Actinomycetota</taxon>
        <taxon>Actinomycetes</taxon>
        <taxon>Pseudonocardiales</taxon>
        <taxon>Pseudonocardiaceae</taxon>
        <taxon>Pseudonocardia</taxon>
    </lineage>
</organism>
<reference evidence="3 4" key="1">
    <citation type="submission" date="2019-02" db="EMBL/GenBank/DDBJ databases">
        <title>Sequencing the genomes of 1000 actinobacteria strains.</title>
        <authorList>
            <person name="Klenk H.-P."/>
        </authorList>
    </citation>
    <scope>NUCLEOTIDE SEQUENCE [LARGE SCALE GENOMIC DNA]</scope>
    <source>
        <strain evidence="3 4">DSM 45779</strain>
    </source>
</reference>
<evidence type="ECO:0000256" key="2">
    <source>
        <dbReference type="SAM" id="Phobius"/>
    </source>
</evidence>
<proteinExistence type="predicted"/>
<feature type="compositionally biased region" description="Low complexity" evidence="1">
    <location>
        <begin position="258"/>
        <end position="297"/>
    </location>
</feature>